<accession>A0ABU6FUI5</accession>
<organism evidence="4 5">
    <name type="scientific">Acidithiobacillus ferriphilus</name>
    <dbReference type="NCBI Taxonomy" id="1689834"/>
    <lineage>
        <taxon>Bacteria</taxon>
        <taxon>Pseudomonadati</taxon>
        <taxon>Pseudomonadota</taxon>
        <taxon>Acidithiobacillia</taxon>
        <taxon>Acidithiobacillales</taxon>
        <taxon>Acidithiobacillaceae</taxon>
        <taxon>Acidithiobacillus</taxon>
    </lineage>
</organism>
<feature type="coiled-coil region" evidence="1">
    <location>
        <begin position="144"/>
        <end position="178"/>
    </location>
</feature>
<sequence>MMKCRTPPFTSGKGESKRPLMVGLCIFLSVFLISASADASSIYRWVSGSGVVSYGETPPAGAKDVEQISGAPQNSVSTPVSASSGSVVTPSPVPSAAPTPTRPAVNSALKRMQAELVVARLALLQATKNYEQGKAIRTGNERNYARYLDRVNGLKQAMDAAQLRVLLLQRQIQQVQNEGPAPTAPGRAAH</sequence>
<dbReference type="InterPro" id="IPR025392">
    <property type="entry name" value="DUF4124"/>
</dbReference>
<reference evidence="4 5" key="1">
    <citation type="submission" date="2022-11" db="EMBL/GenBank/DDBJ databases">
        <title>Comparative genomics analysis of Acidithiobacillus ferriphilus.</title>
        <authorList>
            <person name="Ma L."/>
        </authorList>
    </citation>
    <scope>NUCLEOTIDE SEQUENCE [LARGE SCALE GENOMIC DNA]</scope>
    <source>
        <strain evidence="4 5">DY15</strain>
    </source>
</reference>
<dbReference type="EMBL" id="JAQGFR010000265">
    <property type="protein sequence ID" value="MEB8515197.1"/>
    <property type="molecule type" value="Genomic_DNA"/>
</dbReference>
<evidence type="ECO:0000313" key="4">
    <source>
        <dbReference type="EMBL" id="MEB8515197.1"/>
    </source>
</evidence>
<keyword evidence="1" id="KW-0175">Coiled coil</keyword>
<feature type="domain" description="DUF4124" evidence="3">
    <location>
        <begin position="31"/>
        <end position="82"/>
    </location>
</feature>
<gene>
    <name evidence="4" type="ORF">OW717_14265</name>
</gene>
<name>A0ABU6FUI5_9PROT</name>
<evidence type="ECO:0000259" key="3">
    <source>
        <dbReference type="Pfam" id="PF13511"/>
    </source>
</evidence>
<comment type="caution">
    <text evidence="4">The sequence shown here is derived from an EMBL/GenBank/DDBJ whole genome shotgun (WGS) entry which is preliminary data.</text>
</comment>
<feature type="compositionally biased region" description="Low complexity" evidence="2">
    <location>
        <begin position="75"/>
        <end position="90"/>
    </location>
</feature>
<feature type="compositionally biased region" description="Pro residues" evidence="2">
    <location>
        <begin position="91"/>
        <end position="101"/>
    </location>
</feature>
<evidence type="ECO:0000256" key="2">
    <source>
        <dbReference type="SAM" id="MobiDB-lite"/>
    </source>
</evidence>
<feature type="region of interest" description="Disordered" evidence="2">
    <location>
        <begin position="70"/>
        <end position="102"/>
    </location>
</feature>
<protein>
    <submittedName>
        <fullName evidence="4">DUF4124 domain-containing protein</fullName>
    </submittedName>
</protein>
<evidence type="ECO:0000313" key="5">
    <source>
        <dbReference type="Proteomes" id="UP001308776"/>
    </source>
</evidence>
<dbReference type="Pfam" id="PF13511">
    <property type="entry name" value="DUF4124"/>
    <property type="match status" value="1"/>
</dbReference>
<dbReference type="Proteomes" id="UP001308776">
    <property type="component" value="Unassembled WGS sequence"/>
</dbReference>
<evidence type="ECO:0000256" key="1">
    <source>
        <dbReference type="SAM" id="Coils"/>
    </source>
</evidence>
<dbReference type="RefSeq" id="WP_226844223.1">
    <property type="nucleotide sequence ID" value="NZ_JAAZUC010000037.1"/>
</dbReference>
<keyword evidence="5" id="KW-1185">Reference proteome</keyword>
<proteinExistence type="predicted"/>